<feature type="non-terminal residue" evidence="2">
    <location>
        <position position="53"/>
    </location>
</feature>
<dbReference type="EMBL" id="CAJVPK010002168">
    <property type="protein sequence ID" value="CAG8607517.1"/>
    <property type="molecule type" value="Genomic_DNA"/>
</dbReference>
<organism evidence="2 3">
    <name type="scientific">Diversispora eburnea</name>
    <dbReference type="NCBI Taxonomy" id="1213867"/>
    <lineage>
        <taxon>Eukaryota</taxon>
        <taxon>Fungi</taxon>
        <taxon>Fungi incertae sedis</taxon>
        <taxon>Mucoromycota</taxon>
        <taxon>Glomeromycotina</taxon>
        <taxon>Glomeromycetes</taxon>
        <taxon>Diversisporales</taxon>
        <taxon>Diversisporaceae</taxon>
        <taxon>Diversispora</taxon>
    </lineage>
</organism>
<comment type="caution">
    <text evidence="2">The sequence shown here is derived from an EMBL/GenBank/DDBJ whole genome shotgun (WGS) entry which is preliminary data.</text>
</comment>
<evidence type="ECO:0000256" key="1">
    <source>
        <dbReference type="SAM" id="MobiDB-lite"/>
    </source>
</evidence>
<keyword evidence="3" id="KW-1185">Reference proteome</keyword>
<protein>
    <submittedName>
        <fullName evidence="2">8355_t:CDS:1</fullName>
    </submittedName>
</protein>
<dbReference type="Proteomes" id="UP000789706">
    <property type="component" value="Unassembled WGS sequence"/>
</dbReference>
<evidence type="ECO:0000313" key="2">
    <source>
        <dbReference type="EMBL" id="CAG8607517.1"/>
    </source>
</evidence>
<feature type="compositionally biased region" description="Basic and acidic residues" evidence="1">
    <location>
        <begin position="9"/>
        <end position="22"/>
    </location>
</feature>
<reference evidence="2" key="1">
    <citation type="submission" date="2021-06" db="EMBL/GenBank/DDBJ databases">
        <authorList>
            <person name="Kallberg Y."/>
            <person name="Tangrot J."/>
            <person name="Rosling A."/>
        </authorList>
    </citation>
    <scope>NUCLEOTIDE SEQUENCE</scope>
    <source>
        <strain evidence="2">AZ414A</strain>
    </source>
</reference>
<name>A0A9N9GI12_9GLOM</name>
<accession>A0A9N9GI12</accession>
<gene>
    <name evidence="2" type="ORF">DEBURN_LOCUS9817</name>
</gene>
<dbReference type="AlphaFoldDB" id="A0A9N9GI12"/>
<proteinExistence type="predicted"/>
<feature type="region of interest" description="Disordered" evidence="1">
    <location>
        <begin position="1"/>
        <end position="39"/>
    </location>
</feature>
<evidence type="ECO:0000313" key="3">
    <source>
        <dbReference type="Proteomes" id="UP000789706"/>
    </source>
</evidence>
<sequence length="53" mass="6442">MSNTEDYSEEHFEEYFENHDTNNEVLSVQNTTTSPPKKRTSKIYQYFTFRIDE</sequence>